<accession>G4ZL94</accession>
<dbReference type="KEGG" id="psoj:PHYSODRAFT_510213"/>
<keyword evidence="2" id="KW-1185">Reference proteome</keyword>
<dbReference type="STRING" id="1094619.G4ZL94"/>
<sequence>MSTKALIPGNSQRARSTAFNAFERFAVAEGFSANAIYEFVGGDSTGDILYIVLDKFAVYLAFKESSKGSLLSKNSVASYFGNVKNHLLELFPALSAVVGRRLQKIASILDKYCSKRGTDFTHQAPPCTKSDLRSLSLAILKGAASPQDYQDAALLNILWYLLGRSSDTMCLMKTRSPFILVSACGCLFITFKRMKSASYQGASIFHDPNDFTSCPIHALALATFMQSTPSEFLMDQLPRDTQEILPTEIGETHLRELLDARTGPLPSPSKEPPIKKAPAKTASVPGIHAYVNRVLQKWAAVCQSEGTNLTPGLSSHSFRRGAAQNANSDSKISTPWILDRGGWSMSAVSKAFNYIVGTTQEDQTVGKSLAGWDLKATSRQRSENTDFDPLVLHRIRLLQAKLFSAATGFTDRLSLRDDVVDVLTATAILHYPDRGGRCQGTYPEFGSGG</sequence>
<dbReference type="Proteomes" id="UP000002640">
    <property type="component" value="Unassembled WGS sequence"/>
</dbReference>
<dbReference type="GeneID" id="20659090"/>
<name>G4ZL94_PHYSP</name>
<dbReference type="RefSeq" id="XP_009529357.1">
    <property type="nucleotide sequence ID" value="XM_009531062.1"/>
</dbReference>
<protein>
    <submittedName>
        <fullName evidence="1">Uncharacterized protein</fullName>
    </submittedName>
</protein>
<dbReference type="GO" id="GO:0015074">
    <property type="term" value="P:DNA integration"/>
    <property type="evidence" value="ECO:0007669"/>
    <property type="project" value="InterPro"/>
</dbReference>
<dbReference type="EMBL" id="JH159155">
    <property type="protein sequence ID" value="EGZ15608.1"/>
    <property type="molecule type" value="Genomic_DNA"/>
</dbReference>
<dbReference type="GO" id="GO:0003677">
    <property type="term" value="F:DNA binding"/>
    <property type="evidence" value="ECO:0007669"/>
    <property type="project" value="InterPro"/>
</dbReference>
<dbReference type="InterPro" id="IPR013762">
    <property type="entry name" value="Integrase-like_cat_sf"/>
</dbReference>
<dbReference type="Gene3D" id="1.10.443.10">
    <property type="entry name" value="Intergrase catalytic core"/>
    <property type="match status" value="1"/>
</dbReference>
<reference evidence="1 2" key="1">
    <citation type="journal article" date="2006" name="Science">
        <title>Phytophthora genome sequences uncover evolutionary origins and mechanisms of pathogenesis.</title>
        <authorList>
            <person name="Tyler B.M."/>
            <person name="Tripathy S."/>
            <person name="Zhang X."/>
            <person name="Dehal P."/>
            <person name="Jiang R.H."/>
            <person name="Aerts A."/>
            <person name="Arredondo F.D."/>
            <person name="Baxter L."/>
            <person name="Bensasson D."/>
            <person name="Beynon J.L."/>
            <person name="Chapman J."/>
            <person name="Damasceno C.M."/>
            <person name="Dorrance A.E."/>
            <person name="Dou D."/>
            <person name="Dickerman A.W."/>
            <person name="Dubchak I.L."/>
            <person name="Garbelotto M."/>
            <person name="Gijzen M."/>
            <person name="Gordon S.G."/>
            <person name="Govers F."/>
            <person name="Grunwald N.J."/>
            <person name="Huang W."/>
            <person name="Ivors K.L."/>
            <person name="Jones R.W."/>
            <person name="Kamoun S."/>
            <person name="Krampis K."/>
            <person name="Lamour K.H."/>
            <person name="Lee M.K."/>
            <person name="McDonald W.H."/>
            <person name="Medina M."/>
            <person name="Meijer H.J."/>
            <person name="Nordberg E.K."/>
            <person name="Maclean D.J."/>
            <person name="Ospina-Giraldo M.D."/>
            <person name="Morris P.F."/>
            <person name="Phuntumart V."/>
            <person name="Putnam N.H."/>
            <person name="Rash S."/>
            <person name="Rose J.K."/>
            <person name="Sakihama Y."/>
            <person name="Salamov A.A."/>
            <person name="Savidor A."/>
            <person name="Scheuring C.F."/>
            <person name="Smith B.M."/>
            <person name="Sobral B.W."/>
            <person name="Terry A."/>
            <person name="Torto-Alalibo T.A."/>
            <person name="Win J."/>
            <person name="Xu Z."/>
            <person name="Zhang H."/>
            <person name="Grigoriev I.V."/>
            <person name="Rokhsar D.S."/>
            <person name="Boore J.L."/>
        </authorList>
    </citation>
    <scope>NUCLEOTIDE SEQUENCE [LARGE SCALE GENOMIC DNA]</scope>
    <source>
        <strain evidence="1 2">P6497</strain>
    </source>
</reference>
<gene>
    <name evidence="1" type="ORF">PHYSODRAFT_510213</name>
</gene>
<evidence type="ECO:0000313" key="1">
    <source>
        <dbReference type="EMBL" id="EGZ15608.1"/>
    </source>
</evidence>
<dbReference type="InParanoid" id="G4ZL94"/>
<evidence type="ECO:0000313" key="2">
    <source>
        <dbReference type="Proteomes" id="UP000002640"/>
    </source>
</evidence>
<dbReference type="AlphaFoldDB" id="G4ZL94"/>
<dbReference type="GO" id="GO:0006310">
    <property type="term" value="P:DNA recombination"/>
    <property type="evidence" value="ECO:0007669"/>
    <property type="project" value="InterPro"/>
</dbReference>
<proteinExistence type="predicted"/>
<organism evidence="1 2">
    <name type="scientific">Phytophthora sojae (strain P6497)</name>
    <name type="common">Soybean stem and root rot agent</name>
    <name type="synonym">Phytophthora megasperma f. sp. glycines</name>
    <dbReference type="NCBI Taxonomy" id="1094619"/>
    <lineage>
        <taxon>Eukaryota</taxon>
        <taxon>Sar</taxon>
        <taxon>Stramenopiles</taxon>
        <taxon>Oomycota</taxon>
        <taxon>Peronosporomycetes</taxon>
        <taxon>Peronosporales</taxon>
        <taxon>Peronosporaceae</taxon>
        <taxon>Phytophthora</taxon>
    </lineage>
</organism>